<evidence type="ECO:0000313" key="2">
    <source>
        <dbReference type="Proteomes" id="UP000078492"/>
    </source>
</evidence>
<reference evidence="1 2" key="1">
    <citation type="submission" date="2015-09" db="EMBL/GenBank/DDBJ databases">
        <title>Trachymyrmex cornetzi WGS genome.</title>
        <authorList>
            <person name="Nygaard S."/>
            <person name="Hu H."/>
            <person name="Boomsma J."/>
            <person name="Zhang G."/>
        </authorList>
    </citation>
    <scope>NUCLEOTIDE SEQUENCE [LARGE SCALE GENOMIC DNA]</scope>
    <source>
        <strain evidence="1">Tcor2-1</strain>
        <tissue evidence="1">Whole body</tissue>
    </source>
</reference>
<accession>A0A195EIM1</accession>
<sequence>MDASLLELVSDLSQIDVNLEIERNHDRDLAVETNEKIKQYNKQYYDKRHVTPTIYKLNDQVMIRNLHAKVGQNKVDDKLCNNIRNEAIPVLKSMNLNSVRTSENNILREGVNEVKRFISENPDILITRADKGNTTVVMNLDNYKNKMNEILADQNTYTVFNRDPTNKITTGIRNILTKWKNMGYIDQYTYKKLYVSDGILSRCYGLSKIHKDGHPLRMIVSCLGAPADSRYRRYPEAMVGCLIRDLDDKISAVEFVQSTDWLQPSARYRDYSWFRFVPRLFPRPF</sequence>
<dbReference type="STRING" id="471704.A0A195EIM1"/>
<proteinExistence type="predicted"/>
<dbReference type="Proteomes" id="UP000078492">
    <property type="component" value="Unassembled WGS sequence"/>
</dbReference>
<protein>
    <submittedName>
        <fullName evidence="1">Uncharacterized protein</fullName>
    </submittedName>
</protein>
<name>A0A195EIM1_9HYME</name>
<dbReference type="AlphaFoldDB" id="A0A195EIM1"/>
<dbReference type="EMBL" id="KQ978822">
    <property type="protein sequence ID" value="KYN28105.1"/>
    <property type="molecule type" value="Genomic_DNA"/>
</dbReference>
<organism evidence="1 2">
    <name type="scientific">Trachymyrmex cornetzi</name>
    <dbReference type="NCBI Taxonomy" id="471704"/>
    <lineage>
        <taxon>Eukaryota</taxon>
        <taxon>Metazoa</taxon>
        <taxon>Ecdysozoa</taxon>
        <taxon>Arthropoda</taxon>
        <taxon>Hexapoda</taxon>
        <taxon>Insecta</taxon>
        <taxon>Pterygota</taxon>
        <taxon>Neoptera</taxon>
        <taxon>Endopterygota</taxon>
        <taxon>Hymenoptera</taxon>
        <taxon>Apocrita</taxon>
        <taxon>Aculeata</taxon>
        <taxon>Formicoidea</taxon>
        <taxon>Formicidae</taxon>
        <taxon>Myrmicinae</taxon>
        <taxon>Trachymyrmex</taxon>
    </lineage>
</organism>
<keyword evidence="2" id="KW-1185">Reference proteome</keyword>
<gene>
    <name evidence="1" type="ORF">ALC57_02541</name>
</gene>
<evidence type="ECO:0000313" key="1">
    <source>
        <dbReference type="EMBL" id="KYN28105.1"/>
    </source>
</evidence>